<proteinExistence type="predicted"/>
<evidence type="ECO:0000313" key="2">
    <source>
        <dbReference type="EMBL" id="SCY63380.1"/>
    </source>
</evidence>
<protein>
    <submittedName>
        <fullName evidence="2">Uncharacterized protein</fullName>
    </submittedName>
</protein>
<evidence type="ECO:0000256" key="1">
    <source>
        <dbReference type="SAM" id="Phobius"/>
    </source>
</evidence>
<organism evidence="2 3">
    <name type="scientific">Flavobacterium anhuiense</name>
    <dbReference type="NCBI Taxonomy" id="459526"/>
    <lineage>
        <taxon>Bacteria</taxon>
        <taxon>Pseudomonadati</taxon>
        <taxon>Bacteroidota</taxon>
        <taxon>Flavobacteriia</taxon>
        <taxon>Flavobacteriales</taxon>
        <taxon>Flavobacteriaceae</taxon>
        <taxon>Flavobacterium</taxon>
    </lineage>
</organism>
<keyword evidence="1" id="KW-1133">Transmembrane helix</keyword>
<dbReference type="Proteomes" id="UP000199307">
    <property type="component" value="Unassembled WGS sequence"/>
</dbReference>
<comment type="caution">
    <text evidence="2">The sequence shown here is derived from an EMBL/GenBank/DDBJ whole genome shotgun (WGS) entry which is preliminary data.</text>
</comment>
<accession>A0ABY0LTE1</accession>
<dbReference type="EMBL" id="FMVC01000004">
    <property type="protein sequence ID" value="SCY63380.1"/>
    <property type="molecule type" value="Genomic_DNA"/>
</dbReference>
<sequence>MSFNKIKVYHLFWIVSILVLIIGFIKSFYHHSFLDINMHDTYYIIPNLEITASLFSLYFFMGSGYWLIQKVFKKQLTKPFTLIHSIILIGSFMIYWFLFLYYKLIANNDFSLVDDSLMLNLILILEISVILFVATPIYIANFMMAFLRKE</sequence>
<gene>
    <name evidence="2" type="ORF">SAMN02927916_2693</name>
</gene>
<evidence type="ECO:0000313" key="3">
    <source>
        <dbReference type="Proteomes" id="UP000199307"/>
    </source>
</evidence>
<reference evidence="2 3" key="1">
    <citation type="submission" date="2016-10" db="EMBL/GenBank/DDBJ databases">
        <authorList>
            <person name="Varghese N."/>
            <person name="Submissions S."/>
        </authorList>
    </citation>
    <scope>NUCLEOTIDE SEQUENCE [LARGE SCALE GENOMIC DNA]</scope>
    <source>
        <strain evidence="2 3">CGMCC 1.6859</strain>
    </source>
</reference>
<dbReference type="InterPro" id="IPR036927">
    <property type="entry name" value="Cyt_c_oxase-like_su1_sf"/>
</dbReference>
<feature type="transmembrane region" description="Helical" evidence="1">
    <location>
        <begin position="80"/>
        <end position="102"/>
    </location>
</feature>
<feature type="transmembrane region" description="Helical" evidence="1">
    <location>
        <begin position="12"/>
        <end position="30"/>
    </location>
</feature>
<keyword evidence="3" id="KW-1185">Reference proteome</keyword>
<feature type="transmembrane region" description="Helical" evidence="1">
    <location>
        <begin position="122"/>
        <end position="147"/>
    </location>
</feature>
<keyword evidence="1" id="KW-0472">Membrane</keyword>
<keyword evidence="1" id="KW-0812">Transmembrane</keyword>
<dbReference type="Gene3D" id="1.20.210.10">
    <property type="entry name" value="Cytochrome c oxidase-like, subunit I domain"/>
    <property type="match status" value="1"/>
</dbReference>
<feature type="transmembrane region" description="Helical" evidence="1">
    <location>
        <begin position="50"/>
        <end position="68"/>
    </location>
</feature>
<dbReference type="RefSeq" id="WP_091133179.1">
    <property type="nucleotide sequence ID" value="NZ_FMVC01000004.1"/>
</dbReference>
<name>A0ABY0LTE1_9FLAO</name>